<keyword evidence="1 4" id="KW-0689">Ribosomal protein</keyword>
<evidence type="ECO:0000256" key="1">
    <source>
        <dbReference type="ARBA" id="ARBA00022980"/>
    </source>
</evidence>
<name>A0ABW0X211_9ACTN</name>
<organism evidence="4 5">
    <name type="scientific">Kitasatospora misakiensis</name>
    <dbReference type="NCBI Taxonomy" id="67330"/>
    <lineage>
        <taxon>Bacteria</taxon>
        <taxon>Bacillati</taxon>
        <taxon>Actinomycetota</taxon>
        <taxon>Actinomycetes</taxon>
        <taxon>Kitasatosporales</taxon>
        <taxon>Streptomycetaceae</taxon>
        <taxon>Kitasatospora</taxon>
    </lineage>
</organism>
<gene>
    <name evidence="4" type="ORF">ACFP3U_16430</name>
</gene>
<sequence>MRIPATLRPARSMVTASKLLADLNEPSSDVNPVLQPVSNGLLAWLFVSRRQEVVMEEPEFSVLLTEVGTSKLDVIQAVRAIAGLSLWHSKLLLEATPVVVAEDTWFEAADKIAKRLEAAGARAVLLCGWCDRRIPSGAFGVDPGPCESPYWPTESCRAGSPPTDQTRE</sequence>
<evidence type="ECO:0000313" key="5">
    <source>
        <dbReference type="Proteomes" id="UP001595975"/>
    </source>
</evidence>
<dbReference type="Gene3D" id="3.30.1390.10">
    <property type="match status" value="1"/>
</dbReference>
<dbReference type="InterPro" id="IPR014719">
    <property type="entry name" value="Ribosomal_bL12_C/ClpS-like"/>
</dbReference>
<dbReference type="PANTHER" id="PTHR45987:SF4">
    <property type="entry name" value="LARGE RIBOSOMAL SUBUNIT PROTEIN BL12M"/>
    <property type="match status" value="1"/>
</dbReference>
<keyword evidence="5" id="KW-1185">Reference proteome</keyword>
<evidence type="ECO:0000313" key="4">
    <source>
        <dbReference type="EMBL" id="MFC5664567.1"/>
    </source>
</evidence>
<dbReference type="InterPro" id="IPR000206">
    <property type="entry name" value="Ribosomal_bL12"/>
</dbReference>
<comment type="caution">
    <text evidence="4">The sequence shown here is derived from an EMBL/GenBank/DDBJ whole genome shotgun (WGS) entry which is preliminary data.</text>
</comment>
<keyword evidence="2" id="KW-0687">Ribonucleoprotein</keyword>
<evidence type="ECO:0000259" key="3">
    <source>
        <dbReference type="Pfam" id="PF00542"/>
    </source>
</evidence>
<accession>A0ABW0X211</accession>
<dbReference type="GO" id="GO:0005840">
    <property type="term" value="C:ribosome"/>
    <property type="evidence" value="ECO:0007669"/>
    <property type="project" value="UniProtKB-KW"/>
</dbReference>
<dbReference type="SUPFAM" id="SSF54736">
    <property type="entry name" value="ClpS-like"/>
    <property type="match status" value="1"/>
</dbReference>
<dbReference type="Pfam" id="PF00542">
    <property type="entry name" value="Ribosomal_L12"/>
    <property type="match status" value="1"/>
</dbReference>
<proteinExistence type="predicted"/>
<reference evidence="5" key="1">
    <citation type="journal article" date="2019" name="Int. J. Syst. Evol. Microbiol.">
        <title>The Global Catalogue of Microorganisms (GCM) 10K type strain sequencing project: providing services to taxonomists for standard genome sequencing and annotation.</title>
        <authorList>
            <consortium name="The Broad Institute Genomics Platform"/>
            <consortium name="The Broad Institute Genome Sequencing Center for Infectious Disease"/>
            <person name="Wu L."/>
            <person name="Ma J."/>
        </authorList>
    </citation>
    <scope>NUCLEOTIDE SEQUENCE [LARGE SCALE GENOMIC DNA]</scope>
    <source>
        <strain evidence="5">CGMCC 4.1437</strain>
    </source>
</reference>
<dbReference type="EMBL" id="JBHSOF010000018">
    <property type="protein sequence ID" value="MFC5664567.1"/>
    <property type="molecule type" value="Genomic_DNA"/>
</dbReference>
<dbReference type="PANTHER" id="PTHR45987">
    <property type="entry name" value="39S RIBOSOMAL PROTEIN L12"/>
    <property type="match status" value="1"/>
</dbReference>
<dbReference type="RefSeq" id="WP_380226263.1">
    <property type="nucleotide sequence ID" value="NZ_JBHSOF010000018.1"/>
</dbReference>
<evidence type="ECO:0000256" key="2">
    <source>
        <dbReference type="ARBA" id="ARBA00023274"/>
    </source>
</evidence>
<dbReference type="InterPro" id="IPR013823">
    <property type="entry name" value="Ribosomal_bL12_C"/>
</dbReference>
<dbReference type="Proteomes" id="UP001595975">
    <property type="component" value="Unassembled WGS sequence"/>
</dbReference>
<protein>
    <submittedName>
        <fullName evidence="4">Ribosomal protein L7/L12</fullName>
    </submittedName>
</protein>
<feature type="domain" description="Large ribosomal subunit protein bL12 C-terminal" evidence="3">
    <location>
        <begin position="60"/>
        <end position="123"/>
    </location>
</feature>